<keyword evidence="1" id="KW-0472">Membrane</keyword>
<dbReference type="InterPro" id="IPR024563">
    <property type="entry name" value="YqhR"/>
</dbReference>
<evidence type="ECO:0000313" key="3">
    <source>
        <dbReference type="Proteomes" id="UP000288024"/>
    </source>
</evidence>
<feature type="transmembrane region" description="Helical" evidence="1">
    <location>
        <begin position="68"/>
        <end position="93"/>
    </location>
</feature>
<dbReference type="Proteomes" id="UP000288024">
    <property type="component" value="Unassembled WGS sequence"/>
</dbReference>
<comment type="caution">
    <text evidence="2">The sequence shown here is derived from an EMBL/GenBank/DDBJ whole genome shotgun (WGS) entry which is preliminary data.</text>
</comment>
<reference evidence="2 3" key="1">
    <citation type="submission" date="2019-01" db="EMBL/GenBank/DDBJ databases">
        <title>Bacillus sp. M5HDSG1-1, whole genome shotgun sequence.</title>
        <authorList>
            <person name="Tuo L."/>
        </authorList>
    </citation>
    <scope>NUCLEOTIDE SEQUENCE [LARGE SCALE GENOMIC DNA]</scope>
    <source>
        <strain evidence="2 3">M5HDSG1-1</strain>
    </source>
</reference>
<protein>
    <submittedName>
        <fullName evidence="2">Uncharacterized protein</fullName>
    </submittedName>
</protein>
<proteinExistence type="predicted"/>
<accession>A0A3S2TVH7</accession>
<gene>
    <name evidence="2" type="ORF">EM808_07095</name>
</gene>
<dbReference type="Pfam" id="PF11085">
    <property type="entry name" value="YqhR"/>
    <property type="match status" value="1"/>
</dbReference>
<evidence type="ECO:0000256" key="1">
    <source>
        <dbReference type="SAM" id="Phobius"/>
    </source>
</evidence>
<keyword evidence="3" id="KW-1185">Reference proteome</keyword>
<dbReference type="EMBL" id="RZTZ01000002">
    <property type="protein sequence ID" value="RVT65266.1"/>
    <property type="molecule type" value="Genomic_DNA"/>
</dbReference>
<organism evidence="2 3">
    <name type="scientific">Niallia taxi</name>
    <dbReference type="NCBI Taxonomy" id="2499688"/>
    <lineage>
        <taxon>Bacteria</taxon>
        <taxon>Bacillati</taxon>
        <taxon>Bacillota</taxon>
        <taxon>Bacilli</taxon>
        <taxon>Bacillales</taxon>
        <taxon>Bacillaceae</taxon>
        <taxon>Niallia</taxon>
    </lineage>
</organism>
<keyword evidence="1" id="KW-0812">Transmembrane</keyword>
<feature type="transmembrane region" description="Helical" evidence="1">
    <location>
        <begin position="100"/>
        <end position="122"/>
    </location>
</feature>
<keyword evidence="1" id="KW-1133">Transmembrane helix</keyword>
<dbReference type="AlphaFoldDB" id="A0A3S2TVH7"/>
<evidence type="ECO:0000313" key="2">
    <source>
        <dbReference type="EMBL" id="RVT65266.1"/>
    </source>
</evidence>
<name>A0A3S2TVH7_9BACI</name>
<sequence>MTKEKEAENQSGIAKEPSMHFITLVIWTGLFGGIFWSFMGFLAFYFNMTEIRPNVILEPWAIGSWKTGWLGTLISIGAIGFFSLMAAFGYYLLLRRFKSFYIGAGFGIMVFGVVFIILNPIFPSIKPFMQLSLNTIITSICLYVLWGVFVGYTISYEESEIRMKEQKENKREANISGSEG</sequence>
<feature type="transmembrane region" description="Helical" evidence="1">
    <location>
        <begin position="21"/>
        <end position="48"/>
    </location>
</feature>
<dbReference type="RefSeq" id="WP_127737485.1">
    <property type="nucleotide sequence ID" value="NZ_RZTZ01000002.1"/>
</dbReference>
<feature type="transmembrane region" description="Helical" evidence="1">
    <location>
        <begin position="128"/>
        <end position="154"/>
    </location>
</feature>